<feature type="compositionally biased region" description="Polar residues" evidence="5">
    <location>
        <begin position="457"/>
        <end position="466"/>
    </location>
</feature>
<evidence type="ECO:0000313" key="6">
    <source>
        <dbReference type="EMBL" id="KAE8255602.1"/>
    </source>
</evidence>
<feature type="region of interest" description="Disordered" evidence="5">
    <location>
        <begin position="137"/>
        <end position="161"/>
    </location>
</feature>
<feature type="compositionally biased region" description="Polar residues" evidence="5">
    <location>
        <begin position="652"/>
        <end position="669"/>
    </location>
</feature>
<keyword evidence="4" id="KW-0175">Coiled coil</keyword>
<feature type="compositionally biased region" description="Polar residues" evidence="5">
    <location>
        <begin position="147"/>
        <end position="160"/>
    </location>
</feature>
<protein>
    <recommendedName>
        <fullName evidence="8">ZZ-type domain-containing protein</fullName>
    </recommendedName>
</protein>
<evidence type="ECO:0000256" key="1">
    <source>
        <dbReference type="ARBA" id="ARBA00022723"/>
    </source>
</evidence>
<evidence type="ECO:0000256" key="4">
    <source>
        <dbReference type="SAM" id="Coils"/>
    </source>
</evidence>
<evidence type="ECO:0000256" key="3">
    <source>
        <dbReference type="ARBA" id="ARBA00022833"/>
    </source>
</evidence>
<feature type="region of interest" description="Disordered" evidence="5">
    <location>
        <begin position="220"/>
        <end position="239"/>
    </location>
</feature>
<dbReference type="CDD" id="cd02249">
    <property type="entry name" value="ZZ"/>
    <property type="match status" value="1"/>
</dbReference>
<feature type="compositionally biased region" description="Low complexity" evidence="5">
    <location>
        <begin position="676"/>
        <end position="695"/>
    </location>
</feature>
<keyword evidence="2" id="KW-0863">Zinc-finger</keyword>
<dbReference type="SMART" id="SM00291">
    <property type="entry name" value="ZnF_ZZ"/>
    <property type="match status" value="4"/>
</dbReference>
<dbReference type="Proteomes" id="UP000077521">
    <property type="component" value="Unassembled WGS sequence"/>
</dbReference>
<feature type="compositionally biased region" description="Low complexity" evidence="5">
    <location>
        <begin position="704"/>
        <end position="719"/>
    </location>
</feature>
<feature type="compositionally biased region" description="Acidic residues" evidence="5">
    <location>
        <begin position="446"/>
        <end position="456"/>
    </location>
</feature>
<keyword evidence="1" id="KW-0479">Metal-binding</keyword>
<sequence>MDLSQYPQPVPLILKVALDLEQVKRIRYSDSRQLNFAAFQQRITTVLQLSPHKQHRIIYDDDDGEQCEIACDDTLAEAISYFMPAGGQLASISMRVSVSLVSTLTLSDFGGSETDDGSSEVASSYWGSYGAPSASGGYSANGAAVEQPTSSGSRQSTTPFKSYEGSSDLYWLPTGGGAGAGASKSRPSSISSSQFQSRSSGSSSSGRPSGRALSSNAHDETLAGALPPPNCPATSNGSFLTSAPPLSQWGSSSLEQLANHSNAYGLDAFFVDNFHEVRRRRNADILQRAAELRARSGRSPPTSHNASNLGGSQADSNHLPAPPASHSYRTQSHWDDMSSVSGSTGPGLVPVQEFATAAANQRIEAARAQVEELEHRIFEMQAIVDMEKRKLREEEQWQLDVAASSQSYPSGSSHRASSLGSSPDPDGDRPSGRQGKRTRMIRIDAPLDDSGDDSEPESVQTISNFSVMPGRSITGQPRLDANSSRATQHSIPTAIDPATKGFFPEDEAALATMQQLPKPSTGMSSDLTAHAENFQQGRQADDETTQSDDGTEIAFNPTCTKCRSDIEGDSLRYVCVACGPHRSTEAEAIVRGSPRKGSSPSEMPSVSGVGAGHGNGSGSGSGSGSSGDTVLASSSSGRLDPITDNPGAPSTDEWSSIPSTRSPDTLQPSQRERTDSSASSDSSNSSSSNSSSETSILSGRTQVSSSSSTPAASPNAGSGEAVLHGHGRDPAAQGFELCFACFQGNAAREHLQDPRLNHARSKIQIRPRTSSVPGPQHAFFELLWQEDKWTPIEDELPVKCTHCMRDDNWISGRYKCSACDDINLCGSCFRRVDDIHPPHVFLRMPIRAALIPASSSRRRSSSGNGSDEPSVHTGVKCGACGQQPITGTRWHCANCLGGRDFCMRCEADEDIMASQAEVAGHSLAHLLIKITEPLHGNVVSKLGNSLIRAQQRLAAQAERVAAAESQSGTWVEPVDNLQNEWNSALRLNGSSGASSHNQQNEDMEQAWQLATSGTARSTGEHKGAHCFNCQKSLHNGPRFICANCPLGQLTPGVLGLNLCEDCERVSQELHDPSHFFIKIQRPRHGTGGAGAWTALNAHAISRLRTRTGDDIEAPLLPILYKDARAIATGGPLVTTRPRVGSTSTVRRDDGANDLTDDEDEDVLRNVQVSIDSGSAGLSGSIARAWPLSQPFATTLALARSGRIGKAYQKTLHGAIRNWVQTTKDEFETYRMNLICPRTSNGNSPTTSAPSSDSTRSCRLLRPSGWVGCEKFGTKNAAYVPIRDLVHPSILCDNCYECIEGVWYRCCSCKESFDLCSRCEARVDHDSRHVFAVFKQPVDMALFKSLIDHAAEANGHSVSARPMLPVLLVGQDEGAPPLFEDQNLHRGHCNRTG</sequence>
<gene>
    <name evidence="6" type="ORF">A4X13_0g2986</name>
</gene>
<dbReference type="SUPFAM" id="SSF54277">
    <property type="entry name" value="CAD &amp; PB1 domains"/>
    <property type="match status" value="1"/>
</dbReference>
<dbReference type="InterPro" id="IPR043145">
    <property type="entry name" value="Znf_ZZ_sf"/>
</dbReference>
<feature type="region of interest" description="Disordered" evidence="5">
    <location>
        <begin position="588"/>
        <end position="727"/>
    </location>
</feature>
<dbReference type="PROSITE" id="PS50135">
    <property type="entry name" value="ZF_ZZ_2"/>
    <property type="match status" value="2"/>
</dbReference>
<dbReference type="Pfam" id="PF00569">
    <property type="entry name" value="ZZ"/>
    <property type="match status" value="1"/>
</dbReference>
<dbReference type="SUPFAM" id="SSF57850">
    <property type="entry name" value="RING/U-box"/>
    <property type="match status" value="4"/>
</dbReference>
<feature type="region of interest" description="Disordered" evidence="5">
    <location>
        <begin position="292"/>
        <end position="345"/>
    </location>
</feature>
<evidence type="ECO:0000256" key="2">
    <source>
        <dbReference type="ARBA" id="ARBA00022771"/>
    </source>
</evidence>
<dbReference type="EMBL" id="LWDF02000155">
    <property type="protein sequence ID" value="KAE8255602.1"/>
    <property type="molecule type" value="Genomic_DNA"/>
</dbReference>
<evidence type="ECO:0000256" key="5">
    <source>
        <dbReference type="SAM" id="MobiDB-lite"/>
    </source>
</evidence>
<feature type="region of interest" description="Disordered" evidence="5">
    <location>
        <begin position="177"/>
        <end position="215"/>
    </location>
</feature>
<dbReference type="GO" id="GO:0008270">
    <property type="term" value="F:zinc ion binding"/>
    <property type="evidence" value="ECO:0007669"/>
    <property type="project" value="UniProtKB-KW"/>
</dbReference>
<dbReference type="Gene3D" id="3.10.20.90">
    <property type="entry name" value="Phosphatidylinositol 3-kinase Catalytic Subunit, Chain A, domain 1"/>
    <property type="match status" value="1"/>
</dbReference>
<reference evidence="6" key="2">
    <citation type="journal article" date="2019" name="IMA Fungus">
        <title>Genome sequencing and comparison of five Tilletia species to identify candidate genes for the detection of regulated species infecting wheat.</title>
        <authorList>
            <person name="Nguyen H.D.T."/>
            <person name="Sultana T."/>
            <person name="Kesanakurti P."/>
            <person name="Hambleton S."/>
        </authorList>
    </citation>
    <scope>NUCLEOTIDE SEQUENCE</scope>
    <source>
        <strain evidence="6">DAOMC 236416</strain>
    </source>
</reference>
<dbReference type="PANTHER" id="PTHR20930:SF0">
    <property type="entry name" value="PROTEIN ILRUN"/>
    <property type="match status" value="1"/>
</dbReference>
<keyword evidence="7" id="KW-1185">Reference proteome</keyword>
<organism evidence="6 7">
    <name type="scientific">Tilletia indica</name>
    <dbReference type="NCBI Taxonomy" id="43049"/>
    <lineage>
        <taxon>Eukaryota</taxon>
        <taxon>Fungi</taxon>
        <taxon>Dikarya</taxon>
        <taxon>Basidiomycota</taxon>
        <taxon>Ustilaginomycotina</taxon>
        <taxon>Exobasidiomycetes</taxon>
        <taxon>Tilletiales</taxon>
        <taxon>Tilletiaceae</taxon>
        <taxon>Tilletia</taxon>
    </lineage>
</organism>
<proteinExistence type="predicted"/>
<feature type="region of interest" description="Disordered" evidence="5">
    <location>
        <begin position="853"/>
        <end position="872"/>
    </location>
</feature>
<name>A0A177TRZ2_9BASI</name>
<feature type="compositionally biased region" description="Gly residues" evidence="5">
    <location>
        <begin position="609"/>
        <end position="625"/>
    </location>
</feature>
<feature type="compositionally biased region" description="Low complexity" evidence="5">
    <location>
        <begin position="404"/>
        <end position="424"/>
    </location>
</feature>
<dbReference type="PROSITE" id="PS51745">
    <property type="entry name" value="PB1"/>
    <property type="match status" value="1"/>
</dbReference>
<dbReference type="PANTHER" id="PTHR20930">
    <property type="entry name" value="OVARIAN CARCINOMA ANTIGEN CA125-RELATED"/>
    <property type="match status" value="1"/>
</dbReference>
<evidence type="ECO:0000313" key="7">
    <source>
        <dbReference type="Proteomes" id="UP000077521"/>
    </source>
</evidence>
<feature type="compositionally biased region" description="Low complexity" evidence="5">
    <location>
        <begin position="181"/>
        <end position="215"/>
    </location>
</feature>
<feature type="compositionally biased region" description="Polar residues" evidence="5">
    <location>
        <begin position="299"/>
        <end position="316"/>
    </location>
</feature>
<comment type="caution">
    <text evidence="6">The sequence shown here is derived from an EMBL/GenBank/DDBJ whole genome shotgun (WGS) entry which is preliminary data.</text>
</comment>
<feature type="region of interest" description="Disordered" evidence="5">
    <location>
        <begin position="402"/>
        <end position="488"/>
    </location>
</feature>
<dbReference type="Gene3D" id="3.30.60.90">
    <property type="match status" value="4"/>
</dbReference>
<evidence type="ECO:0008006" key="8">
    <source>
        <dbReference type="Google" id="ProtNLM"/>
    </source>
</evidence>
<accession>A0A177TRZ2</accession>
<dbReference type="InterPro" id="IPR000433">
    <property type="entry name" value="Znf_ZZ"/>
</dbReference>
<reference evidence="6" key="1">
    <citation type="submission" date="2016-04" db="EMBL/GenBank/DDBJ databases">
        <authorList>
            <person name="Nguyen H.D."/>
            <person name="Samba Siva P."/>
            <person name="Cullis J."/>
            <person name="Levesque C.A."/>
            <person name="Hambleton S."/>
        </authorList>
    </citation>
    <scope>NUCLEOTIDE SEQUENCE</scope>
    <source>
        <strain evidence="6">DAOMC 236416</strain>
    </source>
</reference>
<dbReference type="InterPro" id="IPR053793">
    <property type="entry name" value="PB1-like"/>
</dbReference>
<feature type="coiled-coil region" evidence="4">
    <location>
        <begin position="356"/>
        <end position="383"/>
    </location>
</feature>
<feature type="region of interest" description="Disordered" evidence="5">
    <location>
        <begin position="1134"/>
        <end position="1156"/>
    </location>
</feature>
<keyword evidence="3" id="KW-0862">Zinc</keyword>